<feature type="domain" description="Protein kinase" evidence="2">
    <location>
        <begin position="66"/>
        <end position="379"/>
    </location>
</feature>
<comment type="caution">
    <text evidence="3">The sequence shown here is derived from an EMBL/GenBank/DDBJ whole genome shotgun (WGS) entry which is preliminary data.</text>
</comment>
<dbReference type="GO" id="GO:0004674">
    <property type="term" value="F:protein serine/threonine kinase activity"/>
    <property type="evidence" value="ECO:0007669"/>
    <property type="project" value="UniProtKB-EC"/>
</dbReference>
<dbReference type="EMBL" id="LNYW01000031">
    <property type="protein sequence ID" value="KTD62684.1"/>
    <property type="molecule type" value="Genomic_DNA"/>
</dbReference>
<dbReference type="STRING" id="1122169.Lsha_0969"/>
<dbReference type="GO" id="GO:0005524">
    <property type="term" value="F:ATP binding"/>
    <property type="evidence" value="ECO:0007669"/>
    <property type="project" value="InterPro"/>
</dbReference>
<sequence>MHAEVKSVKSLEMRKEQWLQSIKSSDLKSQFAFFIEKEKEFRRVLCLDGSVLPVMGTKTDGAYNIFIIGPRIGKGAEGAVYFAYDLLQDKVLVVKEIIPNGQPEEYVTPEKNALQAVDRLFGHYIANPSRDQYHREYLFMPFYPGGNCIDLMYELNHEFDKEDFRRYTAKKQLPMELILDSAEAALLELKLLGERGVIHRDINPFNIICSTKETESGIALNELHVIDFGTALLVNKSRTHAITGTFGYTPPEIDVCESKNEQSKHKKKTKKRTYDFSSDLFSLGVFLAELITTANYQEYRIKKMAEIAKKEGFSRPLTLQEIKEGMPDIFAATTEETSTKKQAFIHLVHTLMDEDPEKRRTVKAGIHSINGIRNGHGLLKRTSKRFLDLTFHGAQSVPSLPSPRSPRPSTSDALIQQITPPLVRRNTLTGSDIKVEDKPVSTSPLAGRHSRLDLSRSANSLNLRNLLGATSTDNHVNFEPENSSGTRTLRRQASAVLSTTAGENFPQNSEQDIIELPDNGLSL</sequence>
<dbReference type="Proteomes" id="UP000054600">
    <property type="component" value="Unassembled WGS sequence"/>
</dbReference>
<feature type="region of interest" description="Disordered" evidence="1">
    <location>
        <begin position="394"/>
        <end position="416"/>
    </location>
</feature>
<dbReference type="SMART" id="SM00220">
    <property type="entry name" value="S_TKc"/>
    <property type="match status" value="1"/>
</dbReference>
<dbReference type="Pfam" id="PF00069">
    <property type="entry name" value="Pkinase"/>
    <property type="match status" value="1"/>
</dbReference>
<proteinExistence type="predicted"/>
<gene>
    <name evidence="3" type="primary">pknB</name>
    <name evidence="3" type="ORF">Lsha_0969</name>
</gene>
<evidence type="ECO:0000259" key="2">
    <source>
        <dbReference type="PROSITE" id="PS50011"/>
    </source>
</evidence>
<protein>
    <submittedName>
        <fullName evidence="3">Serine/threonine-protein kinase PknB</fullName>
        <ecNumber evidence="3">2.7.11.1</ecNumber>
    </submittedName>
</protein>
<accession>A0A0W0Z0M8</accession>
<reference evidence="3 4" key="1">
    <citation type="submission" date="2015-11" db="EMBL/GenBank/DDBJ databases">
        <title>Genomic analysis of 38 Legionella species identifies large and diverse effector repertoires.</title>
        <authorList>
            <person name="Burstein D."/>
            <person name="Amaro F."/>
            <person name="Zusman T."/>
            <person name="Lifshitz Z."/>
            <person name="Cohen O."/>
            <person name="Gilbert J.A."/>
            <person name="Pupko T."/>
            <person name="Shuman H.A."/>
            <person name="Segal G."/>
        </authorList>
    </citation>
    <scope>NUCLEOTIDE SEQUENCE [LARGE SCALE GENOMIC DNA]</scope>
    <source>
        <strain evidence="3 4">ATCC 49655</strain>
    </source>
</reference>
<dbReference type="SUPFAM" id="SSF56112">
    <property type="entry name" value="Protein kinase-like (PK-like)"/>
    <property type="match status" value="1"/>
</dbReference>
<dbReference type="PATRIC" id="fig|1122169.6.peg.1121"/>
<keyword evidence="3" id="KW-0808">Transferase</keyword>
<evidence type="ECO:0000313" key="3">
    <source>
        <dbReference type="EMBL" id="KTD62684.1"/>
    </source>
</evidence>
<dbReference type="eggNOG" id="COG0515">
    <property type="taxonomic scope" value="Bacteria"/>
</dbReference>
<dbReference type="EC" id="2.7.11.1" evidence="3"/>
<keyword evidence="3" id="KW-0418">Kinase</keyword>
<name>A0A0W0Z0M8_9GAMM</name>
<evidence type="ECO:0000313" key="4">
    <source>
        <dbReference type="Proteomes" id="UP000054600"/>
    </source>
</evidence>
<dbReference type="PANTHER" id="PTHR44167">
    <property type="entry name" value="OVARIAN-SPECIFIC SERINE/THREONINE-PROTEIN KINASE LOK-RELATED"/>
    <property type="match status" value="1"/>
</dbReference>
<dbReference type="PANTHER" id="PTHR44167:SF30">
    <property type="entry name" value="PHOSPHORYLASE KINASE"/>
    <property type="match status" value="1"/>
</dbReference>
<keyword evidence="4" id="KW-1185">Reference proteome</keyword>
<dbReference type="Gene3D" id="1.10.510.10">
    <property type="entry name" value="Transferase(Phosphotransferase) domain 1"/>
    <property type="match status" value="1"/>
</dbReference>
<dbReference type="PROSITE" id="PS50011">
    <property type="entry name" value="PROTEIN_KINASE_DOM"/>
    <property type="match status" value="1"/>
</dbReference>
<organism evidence="3 4">
    <name type="scientific">Legionella shakespearei DSM 23087</name>
    <dbReference type="NCBI Taxonomy" id="1122169"/>
    <lineage>
        <taxon>Bacteria</taxon>
        <taxon>Pseudomonadati</taxon>
        <taxon>Pseudomonadota</taxon>
        <taxon>Gammaproteobacteria</taxon>
        <taxon>Legionellales</taxon>
        <taxon>Legionellaceae</taxon>
        <taxon>Legionella</taxon>
    </lineage>
</organism>
<evidence type="ECO:0000256" key="1">
    <source>
        <dbReference type="SAM" id="MobiDB-lite"/>
    </source>
</evidence>
<dbReference type="RefSeq" id="WP_018577841.1">
    <property type="nucleotide sequence ID" value="NZ_KB892414.1"/>
</dbReference>
<dbReference type="InterPro" id="IPR000719">
    <property type="entry name" value="Prot_kinase_dom"/>
</dbReference>
<dbReference type="AlphaFoldDB" id="A0A0W0Z0M8"/>
<dbReference type="InterPro" id="IPR011009">
    <property type="entry name" value="Kinase-like_dom_sf"/>
</dbReference>